<gene>
    <name evidence="2" type="ORF">PHLCEN_2v1503</name>
</gene>
<keyword evidence="3" id="KW-1185">Reference proteome</keyword>
<dbReference type="Proteomes" id="UP000186601">
    <property type="component" value="Unassembled WGS sequence"/>
</dbReference>
<dbReference type="Pfam" id="PF20236">
    <property type="entry name" value="DUF6593"/>
    <property type="match status" value="1"/>
</dbReference>
<reference evidence="2 3" key="1">
    <citation type="submission" date="2018-02" db="EMBL/GenBank/DDBJ databases">
        <title>Genome sequence of the basidiomycete white-rot fungus Phlebia centrifuga.</title>
        <authorList>
            <person name="Granchi Z."/>
            <person name="Peng M."/>
            <person name="de Vries R.P."/>
            <person name="Hilden K."/>
            <person name="Makela M.R."/>
            <person name="Grigoriev I."/>
            <person name="Riley R."/>
        </authorList>
    </citation>
    <scope>NUCLEOTIDE SEQUENCE [LARGE SCALE GENOMIC DNA]</scope>
    <source>
        <strain evidence="2 3">FBCC195</strain>
    </source>
</reference>
<feature type="domain" description="DUF6593" evidence="1">
    <location>
        <begin position="149"/>
        <end position="214"/>
    </location>
</feature>
<organism evidence="2 3">
    <name type="scientific">Hermanssonia centrifuga</name>
    <dbReference type="NCBI Taxonomy" id="98765"/>
    <lineage>
        <taxon>Eukaryota</taxon>
        <taxon>Fungi</taxon>
        <taxon>Dikarya</taxon>
        <taxon>Basidiomycota</taxon>
        <taxon>Agaricomycotina</taxon>
        <taxon>Agaricomycetes</taxon>
        <taxon>Polyporales</taxon>
        <taxon>Meruliaceae</taxon>
        <taxon>Hermanssonia</taxon>
    </lineage>
</organism>
<dbReference type="OrthoDB" id="2910790at2759"/>
<dbReference type="AlphaFoldDB" id="A0A2R6RZU7"/>
<comment type="caution">
    <text evidence="2">The sequence shown here is derived from an EMBL/GenBank/DDBJ whole genome shotgun (WGS) entry which is preliminary data.</text>
</comment>
<proteinExistence type="predicted"/>
<name>A0A2R6RZU7_9APHY</name>
<protein>
    <recommendedName>
        <fullName evidence="1">DUF6593 domain-containing protein</fullName>
    </recommendedName>
</protein>
<accession>A0A2R6RZU7</accession>
<evidence type="ECO:0000313" key="2">
    <source>
        <dbReference type="EMBL" id="PSS35540.1"/>
    </source>
</evidence>
<sequence length="282" mass="31755">MLVSTHTPSALNHHRSYCPKTTHTTDMLNRALPFYLEDRTGVFTGSDFDDMYDRMFLRVSPPPSHLSHAPSSPASPSPFSLMIYASTRRSSTQKEYAYAYRERNPSMRQGEPAIVLEFGPRGALGNATFIGPSVGKDGKEKSTGVTTETIFMGHWLKKTGMFSGSLSRKFRASDGEEYRWMHQGAEGQEWTLVDSRDYLIAHYNLKPQSKPAYTTSGNVLTIHEAFGHLSVGKCLAFSLLMKTFDSRVECDRNPRLIDYHAPYRCAQPLIAQNCLAHLWSMN</sequence>
<dbReference type="EMBL" id="MLYV02000120">
    <property type="protein sequence ID" value="PSS35540.1"/>
    <property type="molecule type" value="Genomic_DNA"/>
</dbReference>
<dbReference type="InterPro" id="IPR046528">
    <property type="entry name" value="DUF6593"/>
</dbReference>
<evidence type="ECO:0000313" key="3">
    <source>
        <dbReference type="Proteomes" id="UP000186601"/>
    </source>
</evidence>
<evidence type="ECO:0000259" key="1">
    <source>
        <dbReference type="Pfam" id="PF20236"/>
    </source>
</evidence>
<dbReference type="STRING" id="98765.A0A2R6RZU7"/>